<comment type="caution">
    <text evidence="6">Lacks conserved residue(s) required for the propagation of feature annotation.</text>
</comment>
<comment type="similarity">
    <text evidence="1">Belongs to the peptidase C2 family.</text>
</comment>
<dbReference type="PANTHER" id="PTHR10183:SF379">
    <property type="entry name" value="CALPAIN-5"/>
    <property type="match status" value="1"/>
</dbReference>
<dbReference type="GO" id="GO:0005737">
    <property type="term" value="C:cytoplasm"/>
    <property type="evidence" value="ECO:0007669"/>
    <property type="project" value="TreeGrafter"/>
</dbReference>
<dbReference type="GO" id="GO:0004198">
    <property type="term" value="F:calcium-dependent cysteine-type endopeptidase activity"/>
    <property type="evidence" value="ECO:0007669"/>
    <property type="project" value="InterPro"/>
</dbReference>
<dbReference type="KEGG" id="ehx:EMIHUDRAFT_211884"/>
<evidence type="ECO:0000313" key="9">
    <source>
        <dbReference type="Proteomes" id="UP000013827"/>
    </source>
</evidence>
<reference evidence="9" key="1">
    <citation type="journal article" date="2013" name="Nature">
        <title>Pan genome of the phytoplankton Emiliania underpins its global distribution.</title>
        <authorList>
            <person name="Read B.A."/>
            <person name="Kegel J."/>
            <person name="Klute M.J."/>
            <person name="Kuo A."/>
            <person name="Lefebvre S.C."/>
            <person name="Maumus F."/>
            <person name="Mayer C."/>
            <person name="Miller J."/>
            <person name="Monier A."/>
            <person name="Salamov A."/>
            <person name="Young J."/>
            <person name="Aguilar M."/>
            <person name="Claverie J.M."/>
            <person name="Frickenhaus S."/>
            <person name="Gonzalez K."/>
            <person name="Herman E.K."/>
            <person name="Lin Y.C."/>
            <person name="Napier J."/>
            <person name="Ogata H."/>
            <person name="Sarno A.F."/>
            <person name="Shmutz J."/>
            <person name="Schroeder D."/>
            <person name="de Vargas C."/>
            <person name="Verret F."/>
            <person name="von Dassow P."/>
            <person name="Valentin K."/>
            <person name="Van de Peer Y."/>
            <person name="Wheeler G."/>
            <person name="Dacks J.B."/>
            <person name="Delwiche C.F."/>
            <person name="Dyhrman S.T."/>
            <person name="Glockner G."/>
            <person name="John U."/>
            <person name="Richards T."/>
            <person name="Worden A.Z."/>
            <person name="Zhang X."/>
            <person name="Grigoriev I.V."/>
            <person name="Allen A.E."/>
            <person name="Bidle K."/>
            <person name="Borodovsky M."/>
            <person name="Bowler C."/>
            <person name="Brownlee C."/>
            <person name="Cock J.M."/>
            <person name="Elias M."/>
            <person name="Gladyshev V.N."/>
            <person name="Groth M."/>
            <person name="Guda C."/>
            <person name="Hadaegh A."/>
            <person name="Iglesias-Rodriguez M.D."/>
            <person name="Jenkins J."/>
            <person name="Jones B.M."/>
            <person name="Lawson T."/>
            <person name="Leese F."/>
            <person name="Lindquist E."/>
            <person name="Lobanov A."/>
            <person name="Lomsadze A."/>
            <person name="Malik S.B."/>
            <person name="Marsh M.E."/>
            <person name="Mackinder L."/>
            <person name="Mock T."/>
            <person name="Mueller-Roeber B."/>
            <person name="Pagarete A."/>
            <person name="Parker M."/>
            <person name="Probert I."/>
            <person name="Quesneville H."/>
            <person name="Raines C."/>
            <person name="Rensing S.A."/>
            <person name="Riano-Pachon D.M."/>
            <person name="Richier S."/>
            <person name="Rokitta S."/>
            <person name="Shiraiwa Y."/>
            <person name="Soanes D.M."/>
            <person name="van der Giezen M."/>
            <person name="Wahlund T.M."/>
            <person name="Williams B."/>
            <person name="Wilson W."/>
            <person name="Wolfe G."/>
            <person name="Wurch L.L."/>
        </authorList>
    </citation>
    <scope>NUCLEOTIDE SEQUENCE</scope>
</reference>
<accession>A0A0D3IT41</accession>
<dbReference type="eggNOG" id="KOG0045">
    <property type="taxonomic scope" value="Eukaryota"/>
</dbReference>
<proteinExistence type="inferred from homology"/>
<dbReference type="OMA" id="WPERRSK"/>
<keyword evidence="3" id="KW-0378">Hydrolase</keyword>
<feature type="domain" description="Calpain catalytic" evidence="7">
    <location>
        <begin position="48"/>
        <end position="144"/>
    </location>
</feature>
<dbReference type="Gene3D" id="3.90.70.10">
    <property type="entry name" value="Cysteine proteinases"/>
    <property type="match status" value="1"/>
</dbReference>
<evidence type="ECO:0000256" key="6">
    <source>
        <dbReference type="PROSITE-ProRule" id="PRU00239"/>
    </source>
</evidence>
<keyword evidence="2" id="KW-0645">Protease</keyword>
<dbReference type="Proteomes" id="UP000013827">
    <property type="component" value="Unassembled WGS sequence"/>
</dbReference>
<dbReference type="SUPFAM" id="SSF54001">
    <property type="entry name" value="Cysteine proteinases"/>
    <property type="match status" value="1"/>
</dbReference>
<keyword evidence="4" id="KW-0788">Thiol protease</keyword>
<dbReference type="PaxDb" id="2903-EOD14426"/>
<sequence length="217" mass="24249">MGTREQPRKCGLRATAESFGGEELWSLLLGYDRAHAVLGASISSGGGEERRSDGLVAGHAYAVLQCREVLGVRLMQLRNPWGAFEWRGDWSDHSSKWKEQPEIKEALWPERRSKEADGWDDGAFWMGFDDFCALFTLLDVCDRTTGVRDLAFALDEDDGCLRGPACACARGCARFWCLCHGPRALYWGHQSSRDTMALPKRSCRCLERCNGGEPVLL</sequence>
<name>A0A0D3IT41_EMIH1</name>
<evidence type="ECO:0000256" key="5">
    <source>
        <dbReference type="PIRSR" id="PIRSR622684-1"/>
    </source>
</evidence>
<reference evidence="8" key="2">
    <citation type="submission" date="2024-10" db="UniProtKB">
        <authorList>
            <consortium name="EnsemblProtists"/>
        </authorList>
    </citation>
    <scope>IDENTIFICATION</scope>
</reference>
<dbReference type="InterPro" id="IPR001300">
    <property type="entry name" value="Peptidase_C2_calpain_cat"/>
</dbReference>
<dbReference type="Pfam" id="PF00648">
    <property type="entry name" value="Peptidase_C2"/>
    <property type="match status" value="1"/>
</dbReference>
<dbReference type="STRING" id="2903.R1DUJ7"/>
<evidence type="ECO:0000259" key="7">
    <source>
        <dbReference type="PROSITE" id="PS50203"/>
    </source>
</evidence>
<dbReference type="AlphaFoldDB" id="A0A0D3IT41"/>
<dbReference type="PANTHER" id="PTHR10183">
    <property type="entry name" value="CALPAIN"/>
    <property type="match status" value="1"/>
</dbReference>
<dbReference type="RefSeq" id="XP_005766855.1">
    <property type="nucleotide sequence ID" value="XM_005766798.1"/>
</dbReference>
<feature type="active site" evidence="5">
    <location>
        <position position="59"/>
    </location>
</feature>
<dbReference type="GO" id="GO:0006508">
    <property type="term" value="P:proteolysis"/>
    <property type="evidence" value="ECO:0007669"/>
    <property type="project" value="UniProtKB-KW"/>
</dbReference>
<organism evidence="8 9">
    <name type="scientific">Emiliania huxleyi (strain CCMP1516)</name>
    <dbReference type="NCBI Taxonomy" id="280463"/>
    <lineage>
        <taxon>Eukaryota</taxon>
        <taxon>Haptista</taxon>
        <taxon>Haptophyta</taxon>
        <taxon>Prymnesiophyceae</taxon>
        <taxon>Isochrysidales</taxon>
        <taxon>Noelaerhabdaceae</taxon>
        <taxon>Emiliania</taxon>
    </lineage>
</organism>
<dbReference type="EnsemblProtists" id="EOD14426">
    <property type="protein sequence ID" value="EOD14426"/>
    <property type="gene ID" value="EMIHUDRAFT_211884"/>
</dbReference>
<evidence type="ECO:0000313" key="8">
    <source>
        <dbReference type="EnsemblProtists" id="EOD14426"/>
    </source>
</evidence>
<dbReference type="GeneID" id="17260580"/>
<dbReference type="HOGENOM" id="CLU_1274321_0_0_1"/>
<keyword evidence="9" id="KW-1185">Reference proteome</keyword>
<evidence type="ECO:0000256" key="2">
    <source>
        <dbReference type="ARBA" id="ARBA00022670"/>
    </source>
</evidence>
<evidence type="ECO:0000256" key="4">
    <source>
        <dbReference type="ARBA" id="ARBA00022807"/>
    </source>
</evidence>
<evidence type="ECO:0000256" key="1">
    <source>
        <dbReference type="ARBA" id="ARBA00007623"/>
    </source>
</evidence>
<feature type="active site" evidence="5">
    <location>
        <position position="79"/>
    </location>
</feature>
<dbReference type="InterPro" id="IPR038765">
    <property type="entry name" value="Papain-like_cys_pep_sf"/>
</dbReference>
<dbReference type="InterPro" id="IPR022684">
    <property type="entry name" value="Calpain_cysteine_protease"/>
</dbReference>
<dbReference type="PROSITE" id="PS50203">
    <property type="entry name" value="CALPAIN_CAT"/>
    <property type="match status" value="1"/>
</dbReference>
<protein>
    <recommendedName>
        <fullName evidence="7">Calpain catalytic domain-containing protein</fullName>
    </recommendedName>
</protein>
<evidence type="ECO:0000256" key="3">
    <source>
        <dbReference type="ARBA" id="ARBA00022801"/>
    </source>
</evidence>